<comment type="caution">
    <text evidence="5">The sequence shown here is derived from an EMBL/GenBank/DDBJ whole genome shotgun (WGS) entry which is preliminary data.</text>
</comment>
<dbReference type="GO" id="GO:0003735">
    <property type="term" value="F:structural constituent of ribosome"/>
    <property type="evidence" value="ECO:0007669"/>
    <property type="project" value="InterPro"/>
</dbReference>
<sequence>MIYGIINRFSRVLSLAKPISISSPKLIQSTNYATIRNSFTAPWLKPKDFPKSITNSTTTLQIRNMSKLKTHKGAAKRWKKVGSGLYKRKQCGKQHLNSSMRPSRRRKLGKTVLSNRVQTRILDRILFN</sequence>
<dbReference type="InterPro" id="IPR037229">
    <property type="entry name" value="Ribosomal_bL35_sf"/>
</dbReference>
<keyword evidence="3 4" id="KW-0687">Ribonucleoprotein</keyword>
<dbReference type="EMBL" id="MBFT01000470">
    <property type="protein sequence ID" value="PVU90642.1"/>
    <property type="molecule type" value="Genomic_DNA"/>
</dbReference>
<dbReference type="Proteomes" id="UP000245699">
    <property type="component" value="Unassembled WGS sequence"/>
</dbReference>
<name>A0A2T9YE72_9FUNG</name>
<dbReference type="GO" id="GO:0006412">
    <property type="term" value="P:translation"/>
    <property type="evidence" value="ECO:0007669"/>
    <property type="project" value="InterPro"/>
</dbReference>
<dbReference type="SUPFAM" id="SSF143034">
    <property type="entry name" value="L35p-like"/>
    <property type="match status" value="1"/>
</dbReference>
<dbReference type="OrthoDB" id="162638at2759"/>
<dbReference type="InterPro" id="IPR001706">
    <property type="entry name" value="Ribosomal_bL35"/>
</dbReference>
<dbReference type="Pfam" id="PF01632">
    <property type="entry name" value="Ribosomal_L35p"/>
    <property type="match status" value="1"/>
</dbReference>
<organism evidence="5 7">
    <name type="scientific">Furculomyces boomerangus</name>
    <dbReference type="NCBI Taxonomy" id="61424"/>
    <lineage>
        <taxon>Eukaryota</taxon>
        <taxon>Fungi</taxon>
        <taxon>Fungi incertae sedis</taxon>
        <taxon>Zoopagomycota</taxon>
        <taxon>Kickxellomycotina</taxon>
        <taxon>Harpellomycetes</taxon>
        <taxon>Harpellales</taxon>
        <taxon>Harpellaceae</taxon>
        <taxon>Furculomyces</taxon>
    </lineage>
</organism>
<evidence type="ECO:0000313" key="6">
    <source>
        <dbReference type="EMBL" id="PVU99116.1"/>
    </source>
</evidence>
<evidence type="ECO:0000313" key="7">
    <source>
        <dbReference type="Proteomes" id="UP000245699"/>
    </source>
</evidence>
<keyword evidence="2 4" id="KW-0689">Ribosomal protein</keyword>
<evidence type="ECO:0000256" key="4">
    <source>
        <dbReference type="RuleBase" id="RU000568"/>
    </source>
</evidence>
<dbReference type="PANTHER" id="PTHR33343:SF1">
    <property type="entry name" value="LARGE RIBOSOMAL SUBUNIT PROTEIN BL35M"/>
    <property type="match status" value="1"/>
</dbReference>
<dbReference type="STRING" id="61424.A0A2T9YE72"/>
<keyword evidence="7" id="KW-1185">Reference proteome</keyword>
<dbReference type="InterPro" id="IPR021137">
    <property type="entry name" value="Ribosomal_bL35-like"/>
</dbReference>
<evidence type="ECO:0000256" key="3">
    <source>
        <dbReference type="ARBA" id="ARBA00023274"/>
    </source>
</evidence>
<dbReference type="EMBL" id="MBFT01000051">
    <property type="protein sequence ID" value="PVU99116.1"/>
    <property type="molecule type" value="Genomic_DNA"/>
</dbReference>
<gene>
    <name evidence="6" type="ORF">BB559_000989</name>
    <name evidence="5" type="ORF">BB559_004510</name>
</gene>
<dbReference type="PRINTS" id="PR00064">
    <property type="entry name" value="RIBOSOMALL35"/>
</dbReference>
<dbReference type="AlphaFoldDB" id="A0A2T9YE72"/>
<evidence type="ECO:0000313" key="5">
    <source>
        <dbReference type="EMBL" id="PVU90642.1"/>
    </source>
</evidence>
<dbReference type="FunFam" id="4.10.410.60:FF:000001">
    <property type="entry name" value="50S ribosomal protein L35"/>
    <property type="match status" value="1"/>
</dbReference>
<protein>
    <recommendedName>
        <fullName evidence="4">50S ribosomal protein L35</fullName>
    </recommendedName>
</protein>
<dbReference type="GO" id="GO:0015934">
    <property type="term" value="C:large ribosomal subunit"/>
    <property type="evidence" value="ECO:0007669"/>
    <property type="project" value="TreeGrafter"/>
</dbReference>
<dbReference type="HAMAP" id="MF_00514">
    <property type="entry name" value="Ribosomal_bL35"/>
    <property type="match status" value="1"/>
</dbReference>
<evidence type="ECO:0000256" key="2">
    <source>
        <dbReference type="ARBA" id="ARBA00022980"/>
    </source>
</evidence>
<proteinExistence type="inferred from homology"/>
<reference evidence="5 7" key="1">
    <citation type="journal article" date="2018" name="MBio">
        <title>Comparative Genomics Reveals the Core Gene Toolbox for the Fungus-Insect Symbiosis.</title>
        <authorList>
            <person name="Wang Y."/>
            <person name="Stata M."/>
            <person name="Wang W."/>
            <person name="Stajich J.E."/>
            <person name="White M.M."/>
            <person name="Moncalvo J.M."/>
        </authorList>
    </citation>
    <scope>NUCLEOTIDE SEQUENCE [LARGE SCALE GENOMIC DNA]</scope>
    <source>
        <strain evidence="5 7">AUS-77-4</strain>
    </source>
</reference>
<evidence type="ECO:0000256" key="1">
    <source>
        <dbReference type="ARBA" id="ARBA00006598"/>
    </source>
</evidence>
<dbReference type="PANTHER" id="PTHR33343">
    <property type="entry name" value="54S RIBOSOMAL PROTEIN BL35M"/>
    <property type="match status" value="1"/>
</dbReference>
<accession>A0A2T9YE72</accession>
<dbReference type="Gene3D" id="4.10.410.60">
    <property type="match status" value="1"/>
</dbReference>
<comment type="similarity">
    <text evidence="1 4">Belongs to the bacterial ribosomal protein bL35 family.</text>
</comment>